<feature type="transmembrane region" description="Helical" evidence="1">
    <location>
        <begin position="16"/>
        <end position="38"/>
    </location>
</feature>
<dbReference type="Proteomes" id="UP000070456">
    <property type="component" value="Unassembled WGS sequence"/>
</dbReference>
<accession>A0A140L8B1</accession>
<comment type="caution">
    <text evidence="2">The sequence shown here is derived from an EMBL/GenBank/DDBJ whole genome shotgun (WGS) entry which is preliminary data.</text>
</comment>
<reference evidence="2 3" key="1">
    <citation type="submission" date="2015-12" db="EMBL/GenBank/DDBJ databases">
        <title>Draft genome sequence of the thermoanaerobe Thermotalea metallivorans, an isolate from the runoff channel of the Great Artesian Basin, Australia.</title>
        <authorList>
            <person name="Patel B.K."/>
        </authorList>
    </citation>
    <scope>NUCLEOTIDE SEQUENCE [LARGE SCALE GENOMIC DNA]</scope>
    <source>
        <strain evidence="2 3">B2-1</strain>
    </source>
</reference>
<dbReference type="STRING" id="520762.AN619_07780"/>
<sequence length="183" mass="20887">MRYIHLDNKGYTLMELLLVLALVGIIMIPIGSFLIMHVKTFHQSNQQMEVQYQAQIAMNELINKAIEAKKIVAVYDKNNNNVINSSQIHEISKIIFERNGDKLCIEHKTSQEGDRALYYGTGNWNSGQYSTAYANVVYANYIESLKIKPTDGTYSSCRGIEIIIQSKKGNAEITIKNQIYFRN</sequence>
<evidence type="ECO:0000256" key="1">
    <source>
        <dbReference type="SAM" id="Phobius"/>
    </source>
</evidence>
<proteinExistence type="predicted"/>
<keyword evidence="3" id="KW-1185">Reference proteome</keyword>
<keyword evidence="1" id="KW-0472">Membrane</keyword>
<protein>
    <recommendedName>
        <fullName evidence="4">Prepilin-type N-terminal cleavage/methylation domain-containing protein</fullName>
    </recommendedName>
</protein>
<dbReference type="InterPro" id="IPR012902">
    <property type="entry name" value="N_methyl_site"/>
</dbReference>
<dbReference type="Pfam" id="PF07963">
    <property type="entry name" value="N_methyl"/>
    <property type="match status" value="1"/>
</dbReference>
<dbReference type="RefSeq" id="WP_068555161.1">
    <property type="nucleotide sequence ID" value="NZ_LOEE01000021.1"/>
</dbReference>
<evidence type="ECO:0000313" key="3">
    <source>
        <dbReference type="Proteomes" id="UP000070456"/>
    </source>
</evidence>
<dbReference type="EMBL" id="LOEE01000021">
    <property type="protein sequence ID" value="KXG76786.1"/>
    <property type="molecule type" value="Genomic_DNA"/>
</dbReference>
<name>A0A140L8B1_9FIRM</name>
<keyword evidence="1" id="KW-1133">Transmembrane helix</keyword>
<dbReference type="OrthoDB" id="1753583at2"/>
<evidence type="ECO:0008006" key="4">
    <source>
        <dbReference type="Google" id="ProtNLM"/>
    </source>
</evidence>
<dbReference type="AlphaFoldDB" id="A0A140L8B1"/>
<gene>
    <name evidence="2" type="ORF">AN619_07780</name>
</gene>
<evidence type="ECO:0000313" key="2">
    <source>
        <dbReference type="EMBL" id="KXG76786.1"/>
    </source>
</evidence>
<keyword evidence="1" id="KW-0812">Transmembrane</keyword>
<dbReference type="NCBIfam" id="TIGR02532">
    <property type="entry name" value="IV_pilin_GFxxxE"/>
    <property type="match status" value="1"/>
</dbReference>
<organism evidence="2 3">
    <name type="scientific">Thermotalea metallivorans</name>
    <dbReference type="NCBI Taxonomy" id="520762"/>
    <lineage>
        <taxon>Bacteria</taxon>
        <taxon>Bacillati</taxon>
        <taxon>Bacillota</taxon>
        <taxon>Clostridia</taxon>
        <taxon>Peptostreptococcales</taxon>
        <taxon>Thermotaleaceae</taxon>
        <taxon>Thermotalea</taxon>
    </lineage>
</organism>